<proteinExistence type="predicted"/>
<dbReference type="NCBIfam" id="TIGR04183">
    <property type="entry name" value="Por_Secre_tail"/>
    <property type="match status" value="1"/>
</dbReference>
<gene>
    <name evidence="3" type="ORF">Q4Q39_15405</name>
</gene>
<organism evidence="3 4">
    <name type="scientific">Flavivirga amylovorans</name>
    <dbReference type="NCBI Taxonomy" id="870486"/>
    <lineage>
        <taxon>Bacteria</taxon>
        <taxon>Pseudomonadati</taxon>
        <taxon>Bacteroidota</taxon>
        <taxon>Flavobacteriia</taxon>
        <taxon>Flavobacteriales</taxon>
        <taxon>Flavobacteriaceae</taxon>
        <taxon>Flavivirga</taxon>
    </lineage>
</organism>
<dbReference type="RefSeq" id="WP_303283446.1">
    <property type="nucleotide sequence ID" value="NZ_BAABCZ010000004.1"/>
</dbReference>
<dbReference type="InterPro" id="IPR011050">
    <property type="entry name" value="Pectin_lyase_fold/virulence"/>
</dbReference>
<comment type="caution">
    <text evidence="3">The sequence shown here is derived from an EMBL/GenBank/DDBJ whole genome shotgun (WGS) entry which is preliminary data.</text>
</comment>
<accession>A0ABT8X491</accession>
<dbReference type="SUPFAM" id="SSF51126">
    <property type="entry name" value="Pectin lyase-like"/>
    <property type="match status" value="1"/>
</dbReference>
<evidence type="ECO:0000313" key="4">
    <source>
        <dbReference type="Proteomes" id="UP001176891"/>
    </source>
</evidence>
<feature type="domain" description="Secretion system C-terminal sorting" evidence="2">
    <location>
        <begin position="910"/>
        <end position="977"/>
    </location>
</feature>
<dbReference type="Proteomes" id="UP001176891">
    <property type="component" value="Unassembled WGS sequence"/>
</dbReference>
<sequence>MLLAFFFCLKGNAQTELYVATDGLDTNSGTIDNPLASLSFAVEKSRQTGAKTIWIRKGRYYYDETISLTSADNGLKISGYEDEKVIIDGGTLIEAGAFSSVTTDLGGRIKSEVVGKVYSATINDSDLAVLLNNRFMNISVDDVMGRLARFPNEGVALMDKSLNIENIETKGEEGTIESPKGGGFKLDSYFSFNNDAWEAEIQRNGKIDFQGYISADWARENVNKVATVKYNGSFIRGTNGTRFGISNKSSSPGRIHFDNILYELDAPGEWYFDDVDNVLYLYPETVLTLNTEVSAWSGKMLFAMNGVENVVVERMTIQNISDGTRNDSAITLRDNCRGVNINGVVFRYISDPMTAVSIYNGENNKVQSCDFFDIAGGGRLYGGSYNNNSVNKANNSWENCHFTQIYSKDFYGKACGVRGAGNSLRNNLVHNINGQPFTYKGVDHVIEKNEVFNAQIEEGDGAFFYTAHELAGFGNVFKHNFLHHNMQIRGAVIKAGVHSDGGDAGETVIENIFYRTGMGIKQSWAGGGMFQRNIFISCISGIRNTPPSSITLAQQYNFFMDLLESDPLNTNGARNVFGVMLQNIGIPNWETGITRYNWRSRVDPFWENRHPRLANMLNGYFNNKEMGAYGATFSDNFFYASLGDDIVTRSNPDVSNNQQIPMSAFNDLSTLSFSYSGSKPADAPNIPFNEIGLYLDDYRCAIPDKTVYRKGVKDYFENRNLKGEPYTAATYKDYYFNTGRLVLSTVPCTEEIVEPSDTSYTIKVTGETCPDKDNGTIKILAEEPGSYEAVLNEGAVINFSDEWLMEDLAPGSYELCITNTATTLEQCYTFSIKEGSSVTGKMSSRPNKVDVSVTTGTAPFDVYVNGAFSFQTSSRIFSVDGAYGDVVEVKTSVGCEGDMTKTIDGILKVSPNPTKGVFEIVLSMPLDRVTVDIYNVYSQLISSGDYGVSGGKVTLDINESPSGIYFTVLHIGKNKTKALKVIKE</sequence>
<keyword evidence="1" id="KW-0732">Signal</keyword>
<protein>
    <submittedName>
        <fullName evidence="3">T9SS type A sorting domain-containing protein</fullName>
    </submittedName>
</protein>
<dbReference type="EMBL" id="JAUOEM010000005">
    <property type="protein sequence ID" value="MDO5988796.1"/>
    <property type="molecule type" value="Genomic_DNA"/>
</dbReference>
<evidence type="ECO:0000256" key="1">
    <source>
        <dbReference type="ARBA" id="ARBA00022729"/>
    </source>
</evidence>
<name>A0ABT8X491_9FLAO</name>
<dbReference type="InterPro" id="IPR012334">
    <property type="entry name" value="Pectin_lyas_fold"/>
</dbReference>
<dbReference type="Gene3D" id="2.160.20.10">
    <property type="entry name" value="Single-stranded right-handed beta-helix, Pectin lyase-like"/>
    <property type="match status" value="2"/>
</dbReference>
<evidence type="ECO:0000313" key="3">
    <source>
        <dbReference type="EMBL" id="MDO5988796.1"/>
    </source>
</evidence>
<reference evidence="3" key="1">
    <citation type="submission" date="2023-07" db="EMBL/GenBank/DDBJ databases">
        <title>Two novel species in the genus Flavivirga.</title>
        <authorList>
            <person name="Kwon K."/>
        </authorList>
    </citation>
    <scope>NUCLEOTIDE SEQUENCE</scope>
    <source>
        <strain evidence="3">KACC 14157</strain>
    </source>
</reference>
<dbReference type="PANTHER" id="PTHR36453:SF1">
    <property type="entry name" value="RIGHT HANDED BETA HELIX DOMAIN-CONTAINING PROTEIN"/>
    <property type="match status" value="1"/>
</dbReference>
<dbReference type="PANTHER" id="PTHR36453">
    <property type="entry name" value="SECRETED PROTEIN-RELATED"/>
    <property type="match status" value="1"/>
</dbReference>
<dbReference type="Pfam" id="PF18962">
    <property type="entry name" value="Por_Secre_tail"/>
    <property type="match status" value="1"/>
</dbReference>
<evidence type="ECO:0000259" key="2">
    <source>
        <dbReference type="Pfam" id="PF18962"/>
    </source>
</evidence>
<keyword evidence="4" id="KW-1185">Reference proteome</keyword>
<dbReference type="InterPro" id="IPR026444">
    <property type="entry name" value="Secre_tail"/>
</dbReference>